<keyword evidence="2 4" id="KW-0813">Transport</keyword>
<dbReference type="InterPro" id="IPR050811">
    <property type="entry name" value="Phosphate_ABC_transporter"/>
</dbReference>
<keyword evidence="4" id="KW-0592">Phosphate transport</keyword>
<organism evidence="6 7">
    <name type="scientific">Acetomicrobium hydrogeniformans ATCC BAA-1850</name>
    <dbReference type="NCBI Taxonomy" id="592015"/>
    <lineage>
        <taxon>Bacteria</taxon>
        <taxon>Thermotogati</taxon>
        <taxon>Synergistota</taxon>
        <taxon>Synergistia</taxon>
        <taxon>Synergistales</taxon>
        <taxon>Acetomicrobiaceae</taxon>
        <taxon>Acetomicrobium</taxon>
    </lineage>
</organism>
<dbReference type="InterPro" id="IPR024370">
    <property type="entry name" value="PBP_domain"/>
</dbReference>
<evidence type="ECO:0000256" key="3">
    <source>
        <dbReference type="ARBA" id="ARBA00022729"/>
    </source>
</evidence>
<evidence type="ECO:0000256" key="2">
    <source>
        <dbReference type="ARBA" id="ARBA00022448"/>
    </source>
</evidence>
<dbReference type="OrthoDB" id="9790048at2"/>
<evidence type="ECO:0000256" key="4">
    <source>
        <dbReference type="RuleBase" id="RU367119"/>
    </source>
</evidence>
<evidence type="ECO:0000256" key="1">
    <source>
        <dbReference type="ARBA" id="ARBA00008725"/>
    </source>
</evidence>
<feature type="chain" id="PRO_5027153859" description="Phosphate-binding protein" evidence="4">
    <location>
        <begin position="25"/>
        <end position="271"/>
    </location>
</feature>
<feature type="signal peptide" evidence="4">
    <location>
        <begin position="1"/>
        <end position="24"/>
    </location>
</feature>
<keyword evidence="3 4" id="KW-0732">Signal</keyword>
<dbReference type="PANTHER" id="PTHR30570:SF1">
    <property type="entry name" value="PHOSPHATE-BINDING PROTEIN PSTS"/>
    <property type="match status" value="1"/>
</dbReference>
<dbReference type="SUPFAM" id="SSF53850">
    <property type="entry name" value="Periplasmic binding protein-like II"/>
    <property type="match status" value="1"/>
</dbReference>
<dbReference type="Pfam" id="PF12849">
    <property type="entry name" value="PBP_like_2"/>
    <property type="match status" value="1"/>
</dbReference>
<reference evidence="7" key="1">
    <citation type="submission" date="2012-09" db="EMBL/GenBank/DDBJ databases">
        <authorList>
            <person name="Weinstock G."/>
            <person name="Sodergren E."/>
            <person name="Clifton S."/>
            <person name="Fulton L."/>
            <person name="Fulton B."/>
            <person name="Courtney L."/>
            <person name="Fronick C."/>
            <person name="Harrison M."/>
            <person name="Strong C."/>
            <person name="Farmer C."/>
            <person name="Delehaunty K."/>
            <person name="Markovic C."/>
            <person name="Hall O."/>
            <person name="Minx P."/>
            <person name="Tomlinson C."/>
            <person name="Mitreva M."/>
            <person name="Nelson J."/>
            <person name="Hou S."/>
            <person name="Wollam A."/>
            <person name="Pepin K.H."/>
            <person name="Johnson M."/>
            <person name="Bhonagiri V."/>
            <person name="Nash W.E."/>
            <person name="Suruliraj S."/>
            <person name="Warren W."/>
            <person name="Chinwalla A."/>
            <person name="Mardis E.R."/>
            <person name="Wilson R.K."/>
        </authorList>
    </citation>
    <scope>NUCLEOTIDE SEQUENCE [LARGE SCALE GENOMIC DNA]</scope>
    <source>
        <strain evidence="7">OS1</strain>
    </source>
</reference>
<dbReference type="CDD" id="cd13653">
    <property type="entry name" value="PBP2_phosphate_like_1"/>
    <property type="match status" value="1"/>
</dbReference>
<dbReference type="GO" id="GO:0042301">
    <property type="term" value="F:phosphate ion binding"/>
    <property type="evidence" value="ECO:0007669"/>
    <property type="project" value="UniProtKB-UniRule"/>
</dbReference>
<dbReference type="GO" id="GO:0006817">
    <property type="term" value="P:phosphate ion transport"/>
    <property type="evidence" value="ECO:0007669"/>
    <property type="project" value="UniProtKB-UniRule"/>
</dbReference>
<dbReference type="STRING" id="592015.HMPREF1705_03970"/>
<dbReference type="PANTHER" id="PTHR30570">
    <property type="entry name" value="PERIPLASMIC PHOSPHATE BINDING COMPONENT OF PHOSPHATE ABC TRANSPORTER"/>
    <property type="match status" value="1"/>
</dbReference>
<keyword evidence="7" id="KW-1185">Reference proteome</keyword>
<proteinExistence type="inferred from homology"/>
<sequence length="271" mass="29382">MKKLVSLLILVVLFGMGFGGAAWAAGLTMKGSTTVLPIAQAAIESYAQLYPNTEFSLTGEGSGNGIKALIDGTCDIANSSRFIKLEEAKLAFEKGAYPVPFGIAIDAIVPIIHPKNPVNNLTLQQLKDIYSGKITNWEDVGGPDKRIAVITRDTSSGTYEVWEEKVMKGERITPRAQVMASNGAIVQAVSTNELAIGYIGIGYLNSSVKGITVENIEAKPETARTGEFPISRYLFMFTRGWPTGETMRFINFMLSDEGQRIVSETGFVSIR</sequence>
<dbReference type="InterPro" id="IPR011862">
    <property type="entry name" value="Phos-bd"/>
</dbReference>
<dbReference type="eggNOG" id="COG0226">
    <property type="taxonomic scope" value="Bacteria"/>
</dbReference>
<name>A0A0T5X8G9_9BACT</name>
<comment type="similarity">
    <text evidence="1 4">Belongs to the PstS family.</text>
</comment>
<comment type="caution">
    <text evidence="6">The sequence shown here is derived from an EMBL/GenBank/DDBJ whole genome shotgun (WGS) entry which is preliminary data.</text>
</comment>
<dbReference type="NCBIfam" id="TIGR02136">
    <property type="entry name" value="ptsS_2"/>
    <property type="match status" value="1"/>
</dbReference>
<dbReference type="AlphaFoldDB" id="A0A0T5X8G9"/>
<evidence type="ECO:0000313" key="7">
    <source>
        <dbReference type="Proteomes" id="UP000005273"/>
    </source>
</evidence>
<dbReference type="Gene3D" id="3.40.190.10">
    <property type="entry name" value="Periplasmic binding protein-like II"/>
    <property type="match status" value="2"/>
</dbReference>
<feature type="domain" description="PBP" evidence="5">
    <location>
        <begin position="26"/>
        <end position="257"/>
    </location>
</feature>
<evidence type="ECO:0000313" key="6">
    <source>
        <dbReference type="EMBL" id="KRT34727.1"/>
    </source>
</evidence>
<dbReference type="RefSeq" id="WP_009200398.1">
    <property type="nucleotide sequence ID" value="NZ_ACJX03000001.1"/>
</dbReference>
<protein>
    <recommendedName>
        <fullName evidence="4">Phosphate-binding protein</fullName>
    </recommendedName>
</protein>
<dbReference type="EMBL" id="ACJX03000001">
    <property type="protein sequence ID" value="KRT34727.1"/>
    <property type="molecule type" value="Genomic_DNA"/>
</dbReference>
<gene>
    <name evidence="6" type="ORF">HMPREF1705_03970</name>
</gene>
<comment type="function">
    <text evidence="4">Involved in the system for phosphate transport across the cytoplasmic membrane.</text>
</comment>
<dbReference type="Proteomes" id="UP000005273">
    <property type="component" value="Unassembled WGS sequence"/>
</dbReference>
<accession>A0A0T5X8G9</accession>
<evidence type="ECO:0000259" key="5">
    <source>
        <dbReference type="Pfam" id="PF12849"/>
    </source>
</evidence>